<dbReference type="EMBL" id="CP036402">
    <property type="protein sequence ID" value="QBI21011.1"/>
    <property type="molecule type" value="Genomic_DNA"/>
</dbReference>
<accession>A0A411YIN6</accession>
<protein>
    <recommendedName>
        <fullName evidence="3">DICT domain-containing protein</fullName>
    </recommendedName>
</protein>
<evidence type="ECO:0000313" key="2">
    <source>
        <dbReference type="Proteomes" id="UP000291469"/>
    </source>
</evidence>
<evidence type="ECO:0008006" key="3">
    <source>
        <dbReference type="Google" id="ProtNLM"/>
    </source>
</evidence>
<dbReference type="AlphaFoldDB" id="A0A411YIN6"/>
<dbReference type="KEGG" id="erz:ER308_16465"/>
<dbReference type="OrthoDB" id="9850298at2"/>
<organism evidence="1 2">
    <name type="scientific">Egibacter rhizosphaerae</name>
    <dbReference type="NCBI Taxonomy" id="1670831"/>
    <lineage>
        <taxon>Bacteria</taxon>
        <taxon>Bacillati</taxon>
        <taxon>Actinomycetota</taxon>
        <taxon>Nitriliruptoria</taxon>
        <taxon>Egibacterales</taxon>
        <taxon>Egibacteraceae</taxon>
        <taxon>Egibacter</taxon>
    </lineage>
</organism>
<name>A0A411YIN6_9ACTN</name>
<evidence type="ECO:0000313" key="1">
    <source>
        <dbReference type="EMBL" id="QBI21011.1"/>
    </source>
</evidence>
<dbReference type="Proteomes" id="UP000291469">
    <property type="component" value="Chromosome"/>
</dbReference>
<gene>
    <name evidence="1" type="ORF">ER308_16465</name>
</gene>
<keyword evidence="2" id="KW-1185">Reference proteome</keyword>
<proteinExistence type="predicted"/>
<dbReference type="RefSeq" id="WP_131156004.1">
    <property type="nucleotide sequence ID" value="NZ_CP036402.1"/>
</dbReference>
<reference evidence="1 2" key="1">
    <citation type="submission" date="2019-01" db="EMBL/GenBank/DDBJ databases">
        <title>Egibacter rhizosphaerae EGI 80759T.</title>
        <authorList>
            <person name="Chen D.-D."/>
            <person name="Tian Y."/>
            <person name="Jiao J.-Y."/>
            <person name="Zhang X.-T."/>
            <person name="Zhang Y.-G."/>
            <person name="Zhang Y."/>
            <person name="Xiao M."/>
            <person name="Shu W.-S."/>
            <person name="Li W.-J."/>
        </authorList>
    </citation>
    <scope>NUCLEOTIDE SEQUENCE [LARGE SCALE GENOMIC DNA]</scope>
    <source>
        <strain evidence="1 2">EGI 80759</strain>
    </source>
</reference>
<sequence length="183" mass="20036">MVLMQWRRIPRDDPADPHGIGDLLRRAYEAIGGPPLTGTRFLHDAGEMLASTREIEAAVSGVDTALYVGFQRGEKLDTERDIYRDLVAGGTHVTAFGAGQPRLALEVDWVPLEEDPLALENQWYLLTSSPEPVAFVGFETSPEPLQSTGRAGDPGKTWEGFVSGDKRLVDAIIEHLERLKAAA</sequence>